<sequence length="393" mass="42299">MANEVYANNREISCKSASGKSIAAFPDVCFTPPQTPPMPLGIPIPYPNTGLSKDTTKGTRTIRITRKEVMLKNKSYYKTSYGDEPGRAPKKGIITSKIKGKVYFTSWSMDVKFEGKNVVRHMDLTTHNHGSMPGNTPTWPYLDQMAVSKGEGPCKEDIKKEKDACKDFSPHKPDGPSPCPPDGKPETQQAANAYADKVGADKCLSARRCQLTPYKPTAGQAGCCPGQTGHHLVEAGSFFNKGRGGKESKAIKGTSPYNGDKAPCICVEGCNQYHGTHGLMHTYQSNAALNSGAQSKRITFEDDSSARLVSVTYGQAKGFGVKAVGKTFPESGCDPACTEAQLDAYHNQCGIDDQTDCRMIATGYKGDDAQKAADAAVKARSKKLRATSTKSSR</sequence>
<dbReference type="EMBL" id="JXQW01000023">
    <property type="protein sequence ID" value="KIQ01205.1"/>
    <property type="molecule type" value="Genomic_DNA"/>
</dbReference>
<reference evidence="3 4" key="1">
    <citation type="submission" date="2014-12" db="EMBL/GenBank/DDBJ databases">
        <title>16Stimator: statistical estimation of ribosomal gene copy numbers from draft genome assemblies.</title>
        <authorList>
            <person name="Perisin M.A."/>
            <person name="Vetter M."/>
            <person name="Gilbert J.A."/>
            <person name="Bergelson J."/>
        </authorList>
    </citation>
    <scope>NUCLEOTIDE SEQUENCE [LARGE SCALE GENOMIC DNA]</scope>
    <source>
        <strain evidence="3 4">MEJ086</strain>
    </source>
</reference>
<gene>
    <name evidence="3" type="ORF">RU08_08570</name>
</gene>
<dbReference type="Pfam" id="PF15635">
    <property type="entry name" value="Tox-GHH2"/>
    <property type="match status" value="1"/>
</dbReference>
<evidence type="ECO:0000256" key="1">
    <source>
        <dbReference type="SAM" id="MobiDB-lite"/>
    </source>
</evidence>
<comment type="caution">
    <text evidence="3">The sequence shown here is derived from an EMBL/GenBank/DDBJ whole genome shotgun (WGS) entry which is preliminary data.</text>
</comment>
<dbReference type="OrthoDB" id="8073614at2"/>
<name>A0A0D0KVL2_9PSED</name>
<accession>A0A0D0KVL2</accession>
<feature type="compositionally biased region" description="Basic and acidic residues" evidence="1">
    <location>
        <begin position="165"/>
        <end position="174"/>
    </location>
</feature>
<protein>
    <recommendedName>
        <fullName evidence="2">Tox-GHH2 domain-containing protein</fullName>
    </recommendedName>
</protein>
<dbReference type="RefSeq" id="WP_042553374.1">
    <property type="nucleotide sequence ID" value="NZ_JXQW01000023.1"/>
</dbReference>
<proteinExistence type="predicted"/>
<dbReference type="Pfam" id="PF13665">
    <property type="entry name" value="Tox-PAAR-like"/>
    <property type="match status" value="1"/>
</dbReference>
<evidence type="ECO:0000313" key="4">
    <source>
        <dbReference type="Proteomes" id="UP000032068"/>
    </source>
</evidence>
<dbReference type="Proteomes" id="UP000032068">
    <property type="component" value="Unassembled WGS sequence"/>
</dbReference>
<feature type="domain" description="Tox-GHH2" evidence="2">
    <location>
        <begin position="227"/>
        <end position="346"/>
    </location>
</feature>
<dbReference type="AlphaFoldDB" id="A0A0D0KVL2"/>
<evidence type="ECO:0000259" key="2">
    <source>
        <dbReference type="Pfam" id="PF15635"/>
    </source>
</evidence>
<evidence type="ECO:0000313" key="3">
    <source>
        <dbReference type="EMBL" id="KIQ01205.1"/>
    </source>
</evidence>
<feature type="region of interest" description="Disordered" evidence="1">
    <location>
        <begin position="165"/>
        <end position="188"/>
    </location>
</feature>
<dbReference type="InterPro" id="IPR028917">
    <property type="entry name" value="Tox-GHH2_domain"/>
</dbReference>
<organism evidence="3 4">
    <name type="scientific">Pseudomonas fulva</name>
    <dbReference type="NCBI Taxonomy" id="47880"/>
    <lineage>
        <taxon>Bacteria</taxon>
        <taxon>Pseudomonadati</taxon>
        <taxon>Pseudomonadota</taxon>
        <taxon>Gammaproteobacteria</taxon>
        <taxon>Pseudomonadales</taxon>
        <taxon>Pseudomonadaceae</taxon>
        <taxon>Pseudomonas</taxon>
    </lineage>
</organism>